<reference evidence="11" key="1">
    <citation type="submission" date="2025-08" db="UniProtKB">
        <authorList>
            <consortium name="RefSeq"/>
        </authorList>
    </citation>
    <scope>IDENTIFICATION</scope>
    <source>
        <tissue evidence="11">Whole sample</tissue>
    </source>
</reference>
<evidence type="ECO:0000256" key="1">
    <source>
        <dbReference type="ARBA" id="ARBA00001968"/>
    </source>
</evidence>
<evidence type="ECO:0000256" key="5">
    <source>
        <dbReference type="ARBA" id="ARBA00023125"/>
    </source>
</evidence>
<evidence type="ECO:0000313" key="10">
    <source>
        <dbReference type="Proteomes" id="UP000694844"/>
    </source>
</evidence>
<evidence type="ECO:0000256" key="2">
    <source>
        <dbReference type="ARBA" id="ARBA00022723"/>
    </source>
</evidence>
<dbReference type="SMART" id="SM00980">
    <property type="entry name" value="THAP"/>
    <property type="match status" value="1"/>
</dbReference>
<dbReference type="PANTHER" id="PTHR23080">
    <property type="entry name" value="THAP DOMAIN PROTEIN"/>
    <property type="match status" value="1"/>
</dbReference>
<evidence type="ECO:0000256" key="6">
    <source>
        <dbReference type="PROSITE-ProRule" id="PRU00309"/>
    </source>
</evidence>
<dbReference type="PROSITE" id="PS50950">
    <property type="entry name" value="ZF_THAP"/>
    <property type="match status" value="1"/>
</dbReference>
<keyword evidence="3 6" id="KW-0863">Zinc-finger</keyword>
<name>A0A8B8CNA4_CRAVI</name>
<feature type="coiled-coil region" evidence="7">
    <location>
        <begin position="204"/>
        <end position="238"/>
    </location>
</feature>
<dbReference type="AlphaFoldDB" id="A0A8B8CNA4"/>
<feature type="domain" description="THAP-type" evidence="9">
    <location>
        <begin position="13"/>
        <end position="106"/>
    </location>
</feature>
<keyword evidence="4" id="KW-0862">Zinc</keyword>
<evidence type="ECO:0000256" key="8">
    <source>
        <dbReference type="SAM" id="MobiDB-lite"/>
    </source>
</evidence>
<dbReference type="PANTHER" id="PTHR23080:SF142">
    <property type="entry name" value="SI:CH211-69L10.4"/>
    <property type="match status" value="1"/>
</dbReference>
<sequence>MADKIVATSRKSRGKQCSVYGCFNFAFLQNGVSSGIHFFHVPKAVLSDKKQKDRWCNLIKRQDGRDGFSMNNHTVIWDKHFKKEDINISMGTKRWSLKPGSEPSIFDWSCQESRRKSPRKRLLFTPSEAVTVDSETEGQHVYFCEPLLEQESDTCTEEENIDPPNTKGTQTEWTSLIDENLHSEHNYSFSVEDRFLDKDSVAFLQSFKSQIEHLNLKLNVASQNIAALQEQLEYFEGKKFSLDKIKDDNDAMSFYTGFQNYGTFISVFEYLESKASRLQYWRGQTDSNSDPKQYQTQGGRPGPKRKLSLKEEFFMVLIRLKVGLFVRDLSERFEISQSQVSKTFTTWINFLNAELPLLFPFPSQQKIFDTMPKSFSMYPTTRIIIYCTEVFVEIPSSMLAQSQTWSNYKHHNTYKVLVGVSPTGSVTFVSVRIHVERAIGRIKNFHILDGVLPLSLSHVANQIFKTIAYLTCFLPPPVPPNDGTSDDDDSSSEKFE</sequence>
<dbReference type="GO" id="GO:0008270">
    <property type="term" value="F:zinc ion binding"/>
    <property type="evidence" value="ECO:0007669"/>
    <property type="project" value="UniProtKB-KW"/>
</dbReference>
<feature type="region of interest" description="Disordered" evidence="8">
    <location>
        <begin position="283"/>
        <end position="305"/>
    </location>
</feature>
<dbReference type="Pfam" id="PF13613">
    <property type="entry name" value="HTH_Tnp_4"/>
    <property type="match status" value="1"/>
</dbReference>
<evidence type="ECO:0000256" key="7">
    <source>
        <dbReference type="SAM" id="Coils"/>
    </source>
</evidence>
<dbReference type="Pfam" id="PF05485">
    <property type="entry name" value="THAP"/>
    <property type="match status" value="1"/>
</dbReference>
<dbReference type="GO" id="GO:0003677">
    <property type="term" value="F:DNA binding"/>
    <property type="evidence" value="ECO:0007669"/>
    <property type="project" value="UniProtKB-UniRule"/>
</dbReference>
<evidence type="ECO:0000256" key="4">
    <source>
        <dbReference type="ARBA" id="ARBA00022833"/>
    </source>
</evidence>
<accession>A0A8B8CNA4</accession>
<dbReference type="Proteomes" id="UP000694844">
    <property type="component" value="Chromosome 2"/>
</dbReference>
<proteinExistence type="predicted"/>
<keyword evidence="7" id="KW-0175">Coiled coil</keyword>
<evidence type="ECO:0000256" key="3">
    <source>
        <dbReference type="ARBA" id="ARBA00022771"/>
    </source>
</evidence>
<dbReference type="InterPro" id="IPR027806">
    <property type="entry name" value="HARBI1_dom"/>
</dbReference>
<dbReference type="RefSeq" id="XP_022315871.1">
    <property type="nucleotide sequence ID" value="XM_022460163.1"/>
</dbReference>
<dbReference type="InterPro" id="IPR027805">
    <property type="entry name" value="Transposase_HTH_dom"/>
</dbReference>
<dbReference type="KEGG" id="cvn:111119723"/>
<dbReference type="OrthoDB" id="10020990at2759"/>
<keyword evidence="10" id="KW-1185">Reference proteome</keyword>
<comment type="cofactor">
    <cofactor evidence="1">
        <name>a divalent metal cation</name>
        <dbReference type="ChEBI" id="CHEBI:60240"/>
    </cofactor>
</comment>
<evidence type="ECO:0000313" key="11">
    <source>
        <dbReference type="RefSeq" id="XP_022315871.1"/>
    </source>
</evidence>
<dbReference type="GeneID" id="111119723"/>
<dbReference type="Pfam" id="PF13359">
    <property type="entry name" value="DDE_Tnp_4"/>
    <property type="match status" value="1"/>
</dbReference>
<organism evidence="10 11">
    <name type="scientific">Crassostrea virginica</name>
    <name type="common">Eastern oyster</name>
    <dbReference type="NCBI Taxonomy" id="6565"/>
    <lineage>
        <taxon>Eukaryota</taxon>
        <taxon>Metazoa</taxon>
        <taxon>Spiralia</taxon>
        <taxon>Lophotrochozoa</taxon>
        <taxon>Mollusca</taxon>
        <taxon>Bivalvia</taxon>
        <taxon>Autobranchia</taxon>
        <taxon>Pteriomorphia</taxon>
        <taxon>Ostreida</taxon>
        <taxon>Ostreoidea</taxon>
        <taxon>Ostreidae</taxon>
        <taxon>Crassostrea</taxon>
    </lineage>
</organism>
<keyword evidence="5 6" id="KW-0238">DNA-binding</keyword>
<evidence type="ECO:0000259" key="9">
    <source>
        <dbReference type="PROSITE" id="PS50950"/>
    </source>
</evidence>
<gene>
    <name evidence="11" type="primary">LOC111119723</name>
</gene>
<feature type="compositionally biased region" description="Polar residues" evidence="8">
    <location>
        <begin position="283"/>
        <end position="298"/>
    </location>
</feature>
<dbReference type="SUPFAM" id="SSF57716">
    <property type="entry name" value="Glucocorticoid receptor-like (DNA-binding domain)"/>
    <property type="match status" value="1"/>
</dbReference>
<protein>
    <submittedName>
        <fullName evidence="11">Uncharacterized protein LOC111119723</fullName>
    </submittedName>
</protein>
<keyword evidence="2" id="KW-0479">Metal-binding</keyword>
<dbReference type="InterPro" id="IPR006612">
    <property type="entry name" value="THAP_Znf"/>
</dbReference>